<feature type="compositionally biased region" description="Low complexity" evidence="1">
    <location>
        <begin position="188"/>
        <end position="197"/>
    </location>
</feature>
<evidence type="ECO:0000313" key="4">
    <source>
        <dbReference type="Proteomes" id="UP000320390"/>
    </source>
</evidence>
<feature type="transmembrane region" description="Helical" evidence="2">
    <location>
        <begin position="21"/>
        <end position="42"/>
    </location>
</feature>
<organism evidence="3 4">
    <name type="scientific">Saltatorellus ferox</name>
    <dbReference type="NCBI Taxonomy" id="2528018"/>
    <lineage>
        <taxon>Bacteria</taxon>
        <taxon>Pseudomonadati</taxon>
        <taxon>Planctomycetota</taxon>
        <taxon>Planctomycetia</taxon>
        <taxon>Planctomycetia incertae sedis</taxon>
        <taxon>Saltatorellus</taxon>
    </lineage>
</organism>
<keyword evidence="4" id="KW-1185">Reference proteome</keyword>
<gene>
    <name evidence="3" type="ORF">Poly30_26550</name>
</gene>
<accession>A0A518ESS5</accession>
<evidence type="ECO:0000256" key="1">
    <source>
        <dbReference type="SAM" id="MobiDB-lite"/>
    </source>
</evidence>
<proteinExistence type="predicted"/>
<name>A0A518ESS5_9BACT</name>
<feature type="region of interest" description="Disordered" evidence="1">
    <location>
        <begin position="183"/>
        <end position="213"/>
    </location>
</feature>
<reference evidence="3 4" key="1">
    <citation type="submission" date="2019-02" db="EMBL/GenBank/DDBJ databases">
        <title>Deep-cultivation of Planctomycetes and their phenomic and genomic characterization uncovers novel biology.</title>
        <authorList>
            <person name="Wiegand S."/>
            <person name="Jogler M."/>
            <person name="Boedeker C."/>
            <person name="Pinto D."/>
            <person name="Vollmers J."/>
            <person name="Rivas-Marin E."/>
            <person name="Kohn T."/>
            <person name="Peeters S.H."/>
            <person name="Heuer A."/>
            <person name="Rast P."/>
            <person name="Oberbeckmann S."/>
            <person name="Bunk B."/>
            <person name="Jeske O."/>
            <person name="Meyerdierks A."/>
            <person name="Storesund J.E."/>
            <person name="Kallscheuer N."/>
            <person name="Luecker S."/>
            <person name="Lage O.M."/>
            <person name="Pohl T."/>
            <person name="Merkel B.J."/>
            <person name="Hornburger P."/>
            <person name="Mueller R.-W."/>
            <person name="Bruemmer F."/>
            <person name="Labrenz M."/>
            <person name="Spormann A.M."/>
            <person name="Op den Camp H."/>
            <person name="Overmann J."/>
            <person name="Amann R."/>
            <person name="Jetten M.S.M."/>
            <person name="Mascher T."/>
            <person name="Medema M.H."/>
            <person name="Devos D.P."/>
            <person name="Kaster A.-K."/>
            <person name="Ovreas L."/>
            <person name="Rohde M."/>
            <person name="Galperin M.Y."/>
            <person name="Jogler C."/>
        </authorList>
    </citation>
    <scope>NUCLEOTIDE SEQUENCE [LARGE SCALE GENOMIC DNA]</scope>
    <source>
        <strain evidence="3 4">Poly30</strain>
    </source>
</reference>
<dbReference type="AlphaFoldDB" id="A0A518ESS5"/>
<dbReference type="RefSeq" id="WP_419191326.1">
    <property type="nucleotide sequence ID" value="NZ_CP036434.1"/>
</dbReference>
<feature type="compositionally biased region" description="Basic and acidic residues" evidence="1">
    <location>
        <begin position="111"/>
        <end position="132"/>
    </location>
</feature>
<feature type="compositionally biased region" description="Gly residues" evidence="1">
    <location>
        <begin position="199"/>
        <end position="213"/>
    </location>
</feature>
<dbReference type="EMBL" id="CP036434">
    <property type="protein sequence ID" value="QDV07136.1"/>
    <property type="molecule type" value="Genomic_DNA"/>
</dbReference>
<feature type="compositionally biased region" description="Acidic residues" evidence="1">
    <location>
        <begin position="133"/>
        <end position="143"/>
    </location>
</feature>
<sequence length="213" mass="23460">MRLPPPRSCRRTNPAGAGFTLVEAALTLAIVALVLVTVLQGMEGAKLSAFQTRQKKTAYELAQGMLGEITVGLWRDELESGMNGTFAEQDEPDFLWEVALGEDVFEEQATDDERPFDNFAARRDWEERNRSDSEEEEYEDGEAPAEPFEKIRIRVTFQKVKDFSNEIVLERWCPWEEIYGPSEEDIAAGEGAAAPAGGNPPGGTGEDAARSGG</sequence>
<feature type="region of interest" description="Disordered" evidence="1">
    <location>
        <begin position="106"/>
        <end position="144"/>
    </location>
</feature>
<protein>
    <recommendedName>
        <fullName evidence="5">Prepilin-type N-terminal cleavage/methylation domain-containing protein</fullName>
    </recommendedName>
</protein>
<keyword evidence="2" id="KW-0472">Membrane</keyword>
<keyword evidence="2" id="KW-0812">Transmembrane</keyword>
<dbReference type="PROSITE" id="PS00409">
    <property type="entry name" value="PROKAR_NTER_METHYL"/>
    <property type="match status" value="1"/>
</dbReference>
<evidence type="ECO:0000313" key="3">
    <source>
        <dbReference type="EMBL" id="QDV07136.1"/>
    </source>
</evidence>
<evidence type="ECO:0000256" key="2">
    <source>
        <dbReference type="SAM" id="Phobius"/>
    </source>
</evidence>
<dbReference type="InterPro" id="IPR012902">
    <property type="entry name" value="N_methyl_site"/>
</dbReference>
<evidence type="ECO:0008006" key="5">
    <source>
        <dbReference type="Google" id="ProtNLM"/>
    </source>
</evidence>
<keyword evidence="2" id="KW-1133">Transmembrane helix</keyword>
<dbReference type="Proteomes" id="UP000320390">
    <property type="component" value="Chromosome"/>
</dbReference>